<dbReference type="InterPro" id="IPR026444">
    <property type="entry name" value="Secre_tail"/>
</dbReference>
<dbReference type="SUPFAM" id="SSF55486">
    <property type="entry name" value="Metalloproteases ('zincins'), catalytic domain"/>
    <property type="match status" value="1"/>
</dbReference>
<dbReference type="InterPro" id="IPR024079">
    <property type="entry name" value="MetalloPept_cat_dom_sf"/>
</dbReference>
<sequence>MKKNYIFLLLLMFTVFFNNAAVAQTSLGTCSSFINKLKKELSVSTAKKENNDIILKVLDSKIFTAKVNYKESTVSSEFLIGEIKNISGSSFYLKLMERSLEGHIILKNSKEAYKYSSDAHGNAYVSKVDINSVICVDYINVSQKGANTAKVSAAAISPELLKLESLPGGIGCVLLDFDGYNMPAGNLWNFGGAIYALPSGMSDAFILQAFEIVSEDYRPFNLNITTNEAVFNTYPKTKRKRVVITPTDTAQPGVGGIAFVGAFAADNDVPAWCFNVNTGQAAGNTASHEIGHLFSLRHDGLSSPGEEYFSGLDGTSWAPIMGSSVKTVVQWSKGEYNRANNAQDDVAIIADKIYGVGYRVDDYGNDTASAFNLALDSRSDIIQTDGVIEKESDKDFFAFTTRGGTVRIAANTIIGTGSGNLHILIQLYDAAGIEIAQQTDPDPYYLDALLYADVPAGKYFISISGVGAGDKAFGGYSAYGSIGSYSITGTIPPPPVSDIIISGLQTNISCYGASDGSITVNPSGGAGNFRYVWSPSGGTKATVSGLKAGTYTVTVVDEEGNSKVKSFDIIEPAEIKISGIKTNVTCYGESDGSITVNASGGNGGFTYAWSPTGGTQAAPSGLKAGNYTVTVTDKNGCSKKETFSITQPVIVDSGITVENDRLTANQSGASYQWFECPASLIAGETNQFFKPKKSGSYKVVVRSNNCEISSDCVNFNSLNTESFNKEIKFWLYPNPSNNSITLTSDHDADFQFINALGKAVKTVKVLANVNSVIDVENLSTGIYFICEVKEGELISHKFIKN</sequence>
<dbReference type="InterPro" id="IPR025667">
    <property type="entry name" value="SprB_repeat"/>
</dbReference>
<dbReference type="RefSeq" id="WP_193844813.1">
    <property type="nucleotide sequence ID" value="NZ_PRDM01000001.1"/>
</dbReference>
<keyword evidence="5" id="KW-1185">Reference proteome</keyword>
<accession>A0ABR9TFZ9</accession>
<name>A0ABR9TFZ9_9FLAO</name>
<feature type="domain" description="Secretion system C-terminal sorting" evidence="3">
    <location>
        <begin position="731"/>
        <end position="799"/>
    </location>
</feature>
<dbReference type="EMBL" id="PRDM01000001">
    <property type="protein sequence ID" value="MBE8723774.1"/>
    <property type="molecule type" value="Genomic_DNA"/>
</dbReference>
<evidence type="ECO:0000259" key="3">
    <source>
        <dbReference type="Pfam" id="PF18962"/>
    </source>
</evidence>
<keyword evidence="1 2" id="KW-0732">Signal</keyword>
<proteinExistence type="predicted"/>
<dbReference type="Gene3D" id="3.40.390.10">
    <property type="entry name" value="Collagenase (Catalytic Domain)"/>
    <property type="match status" value="1"/>
</dbReference>
<reference evidence="4 5" key="1">
    <citation type="submission" date="2018-07" db="EMBL/GenBank/DDBJ databases">
        <title>Genome assembly of strain KB82.</title>
        <authorList>
            <person name="Kukolya J."/>
            <person name="Horvath B."/>
            <person name="Nagy I."/>
            <person name="Toth A."/>
        </authorList>
    </citation>
    <scope>NUCLEOTIDE SEQUENCE [LARGE SCALE GENOMIC DNA]</scope>
    <source>
        <strain evidence="4 5">Kb82</strain>
    </source>
</reference>
<dbReference type="Pfam" id="PF13573">
    <property type="entry name" value="SprB"/>
    <property type="match status" value="2"/>
</dbReference>
<evidence type="ECO:0000313" key="4">
    <source>
        <dbReference type="EMBL" id="MBE8723774.1"/>
    </source>
</evidence>
<feature type="signal peptide" evidence="2">
    <location>
        <begin position="1"/>
        <end position="20"/>
    </location>
</feature>
<dbReference type="Pfam" id="PF18962">
    <property type="entry name" value="Por_Secre_tail"/>
    <property type="match status" value="1"/>
</dbReference>
<comment type="caution">
    <text evidence="4">The sequence shown here is derived from an EMBL/GenBank/DDBJ whole genome shotgun (WGS) entry which is preliminary data.</text>
</comment>
<gene>
    <name evidence="4" type="ORF">C4F50_02365</name>
</gene>
<dbReference type="Pfam" id="PF13582">
    <property type="entry name" value="Reprolysin_3"/>
    <property type="match status" value="1"/>
</dbReference>
<feature type="chain" id="PRO_5047131247" evidence="2">
    <location>
        <begin position="21"/>
        <end position="801"/>
    </location>
</feature>
<dbReference type="Proteomes" id="UP000640614">
    <property type="component" value="Unassembled WGS sequence"/>
</dbReference>
<evidence type="ECO:0000256" key="1">
    <source>
        <dbReference type="ARBA" id="ARBA00022729"/>
    </source>
</evidence>
<evidence type="ECO:0000313" key="5">
    <source>
        <dbReference type="Proteomes" id="UP000640614"/>
    </source>
</evidence>
<dbReference type="NCBIfam" id="TIGR04183">
    <property type="entry name" value="Por_Secre_tail"/>
    <property type="match status" value="1"/>
</dbReference>
<dbReference type="Gene3D" id="2.60.120.380">
    <property type="match status" value="1"/>
</dbReference>
<dbReference type="Gene3D" id="2.60.40.740">
    <property type="match status" value="2"/>
</dbReference>
<protein>
    <submittedName>
        <fullName evidence="4">T9SS C-terminal target domain-containing protein</fullName>
    </submittedName>
</protein>
<evidence type="ECO:0000256" key="2">
    <source>
        <dbReference type="SAM" id="SignalP"/>
    </source>
</evidence>
<organism evidence="4 5">
    <name type="scientific">Flavobacterium hungaricum</name>
    <dbReference type="NCBI Taxonomy" id="2082725"/>
    <lineage>
        <taxon>Bacteria</taxon>
        <taxon>Pseudomonadati</taxon>
        <taxon>Bacteroidota</taxon>
        <taxon>Flavobacteriia</taxon>
        <taxon>Flavobacteriales</taxon>
        <taxon>Flavobacteriaceae</taxon>
        <taxon>Flavobacterium</taxon>
    </lineage>
</organism>